<dbReference type="AlphaFoldDB" id="A0A1R2C3A8"/>
<dbReference type="InterPro" id="IPR003689">
    <property type="entry name" value="ZIP"/>
</dbReference>
<sequence>MDMVLTLKIIFIFGILMIGGLAGYLPIFIPALHSNKKILSFGNCFAAGIFIVVGIGHLLSDGNEAFRTTLNNDMPISNLLAVSGYLLIFFVETQIFGSAHHHKSSNQIPKKISIIPSTIDKDILLNSDKSQDLELPSTQPNQASIIPGLFLTSALAVHSIFEGIAVGLMSSNSSVITISIAIIIHKIPAAVALGIAMESIKKMTYCILMGIFISSTPLGILIGIFLSSLGYTLIQGIFLSVSAGTFMYIGCTEILPQEMEKDSSSRGKFLAFCFGCIPLGVFLLFFS</sequence>
<dbReference type="PANTHER" id="PTHR11040">
    <property type="entry name" value="ZINC/IRON TRANSPORTER"/>
    <property type="match status" value="1"/>
</dbReference>
<evidence type="ECO:0000313" key="6">
    <source>
        <dbReference type="EMBL" id="OMJ83518.1"/>
    </source>
</evidence>
<name>A0A1R2C3A8_9CILI</name>
<evidence type="ECO:0000256" key="3">
    <source>
        <dbReference type="ARBA" id="ARBA00022989"/>
    </source>
</evidence>
<proteinExistence type="predicted"/>
<dbReference type="Pfam" id="PF02535">
    <property type="entry name" value="Zip"/>
    <property type="match status" value="1"/>
</dbReference>
<feature type="transmembrane region" description="Helical" evidence="5">
    <location>
        <begin position="267"/>
        <end position="286"/>
    </location>
</feature>
<dbReference type="GO" id="GO:0016020">
    <property type="term" value="C:membrane"/>
    <property type="evidence" value="ECO:0007669"/>
    <property type="project" value="UniProtKB-SubCell"/>
</dbReference>
<feature type="transmembrane region" description="Helical" evidence="5">
    <location>
        <begin position="79"/>
        <end position="97"/>
    </location>
</feature>
<dbReference type="Proteomes" id="UP000187209">
    <property type="component" value="Unassembled WGS sequence"/>
</dbReference>
<feature type="transmembrane region" description="Helical" evidence="5">
    <location>
        <begin position="6"/>
        <end position="26"/>
    </location>
</feature>
<feature type="transmembrane region" description="Helical" evidence="5">
    <location>
        <begin position="149"/>
        <end position="169"/>
    </location>
</feature>
<comment type="subcellular location">
    <subcellularLocation>
        <location evidence="1">Membrane</location>
        <topology evidence="1">Multi-pass membrane protein</topology>
    </subcellularLocation>
</comment>
<keyword evidence="2 5" id="KW-0812">Transmembrane</keyword>
<evidence type="ECO:0000256" key="5">
    <source>
        <dbReference type="SAM" id="Phobius"/>
    </source>
</evidence>
<feature type="transmembrane region" description="Helical" evidence="5">
    <location>
        <begin position="38"/>
        <end position="59"/>
    </location>
</feature>
<dbReference type="GO" id="GO:0005385">
    <property type="term" value="F:zinc ion transmembrane transporter activity"/>
    <property type="evidence" value="ECO:0007669"/>
    <property type="project" value="TreeGrafter"/>
</dbReference>
<evidence type="ECO:0008006" key="8">
    <source>
        <dbReference type="Google" id="ProtNLM"/>
    </source>
</evidence>
<evidence type="ECO:0000256" key="1">
    <source>
        <dbReference type="ARBA" id="ARBA00004141"/>
    </source>
</evidence>
<protein>
    <recommendedName>
        <fullName evidence="8">Zinc/iron permease</fullName>
    </recommendedName>
</protein>
<feature type="transmembrane region" description="Helical" evidence="5">
    <location>
        <begin position="175"/>
        <end position="196"/>
    </location>
</feature>
<organism evidence="6 7">
    <name type="scientific">Stentor coeruleus</name>
    <dbReference type="NCBI Taxonomy" id="5963"/>
    <lineage>
        <taxon>Eukaryota</taxon>
        <taxon>Sar</taxon>
        <taxon>Alveolata</taxon>
        <taxon>Ciliophora</taxon>
        <taxon>Postciliodesmatophora</taxon>
        <taxon>Heterotrichea</taxon>
        <taxon>Heterotrichida</taxon>
        <taxon>Stentoridae</taxon>
        <taxon>Stentor</taxon>
    </lineage>
</organism>
<evidence type="ECO:0000256" key="2">
    <source>
        <dbReference type="ARBA" id="ARBA00022692"/>
    </source>
</evidence>
<dbReference type="OrthoDB" id="10263369at2759"/>
<keyword evidence="4 5" id="KW-0472">Membrane</keyword>
<keyword evidence="3 5" id="KW-1133">Transmembrane helix</keyword>
<feature type="transmembrane region" description="Helical" evidence="5">
    <location>
        <begin position="232"/>
        <end position="255"/>
    </location>
</feature>
<comment type="caution">
    <text evidence="6">The sequence shown here is derived from an EMBL/GenBank/DDBJ whole genome shotgun (WGS) entry which is preliminary data.</text>
</comment>
<dbReference type="PANTHER" id="PTHR11040:SF140">
    <property type="entry name" value="ZRT (ZRT), IRT- (IRT-) LIKE PROTEIN TRANSPORTER"/>
    <property type="match status" value="1"/>
</dbReference>
<feature type="transmembrane region" description="Helical" evidence="5">
    <location>
        <begin position="203"/>
        <end position="226"/>
    </location>
</feature>
<evidence type="ECO:0000313" key="7">
    <source>
        <dbReference type="Proteomes" id="UP000187209"/>
    </source>
</evidence>
<reference evidence="6 7" key="1">
    <citation type="submission" date="2016-11" db="EMBL/GenBank/DDBJ databases">
        <title>The macronuclear genome of Stentor coeruleus: a giant cell with tiny introns.</title>
        <authorList>
            <person name="Slabodnick M."/>
            <person name="Ruby J.G."/>
            <person name="Reiff S.B."/>
            <person name="Swart E.C."/>
            <person name="Gosai S."/>
            <person name="Prabakaran S."/>
            <person name="Witkowska E."/>
            <person name="Larue G.E."/>
            <person name="Fisher S."/>
            <person name="Freeman R.M."/>
            <person name="Gunawardena J."/>
            <person name="Chu W."/>
            <person name="Stover N.A."/>
            <person name="Gregory B.D."/>
            <person name="Nowacki M."/>
            <person name="Derisi J."/>
            <person name="Roy S.W."/>
            <person name="Marshall W.F."/>
            <person name="Sood P."/>
        </authorList>
    </citation>
    <scope>NUCLEOTIDE SEQUENCE [LARGE SCALE GENOMIC DNA]</scope>
    <source>
        <strain evidence="6">WM001</strain>
    </source>
</reference>
<accession>A0A1R2C3A8</accession>
<dbReference type="EMBL" id="MPUH01000301">
    <property type="protein sequence ID" value="OMJ83518.1"/>
    <property type="molecule type" value="Genomic_DNA"/>
</dbReference>
<gene>
    <name evidence="6" type="ORF">SteCoe_15550</name>
</gene>
<keyword evidence="7" id="KW-1185">Reference proteome</keyword>
<evidence type="ECO:0000256" key="4">
    <source>
        <dbReference type="ARBA" id="ARBA00023136"/>
    </source>
</evidence>